<evidence type="ECO:0000313" key="8">
    <source>
        <dbReference type="EMBL" id="HCE17176.1"/>
    </source>
</evidence>
<evidence type="ECO:0000256" key="5">
    <source>
        <dbReference type="ARBA" id="ARBA00023136"/>
    </source>
</evidence>
<dbReference type="GO" id="GO:0005886">
    <property type="term" value="C:plasma membrane"/>
    <property type="evidence" value="ECO:0007669"/>
    <property type="project" value="UniProtKB-SubCell"/>
</dbReference>
<feature type="transmembrane region" description="Helical" evidence="7">
    <location>
        <begin position="12"/>
        <end position="32"/>
    </location>
</feature>
<keyword evidence="3 7" id="KW-0812">Transmembrane</keyword>
<evidence type="ECO:0000256" key="6">
    <source>
        <dbReference type="SAM" id="MobiDB-lite"/>
    </source>
</evidence>
<reference evidence="8 9" key="1">
    <citation type="journal article" date="2018" name="Nat. Biotechnol.">
        <title>A standardized bacterial taxonomy based on genome phylogeny substantially revises the tree of life.</title>
        <authorList>
            <person name="Parks D.H."/>
            <person name="Chuvochina M."/>
            <person name="Waite D.W."/>
            <person name="Rinke C."/>
            <person name="Skarshewski A."/>
            <person name="Chaumeil P.A."/>
            <person name="Hugenholtz P."/>
        </authorList>
    </citation>
    <scope>NUCLEOTIDE SEQUENCE [LARGE SCALE GENOMIC DNA]</scope>
    <source>
        <strain evidence="8">UBA8781</strain>
    </source>
</reference>
<organism evidence="8 9">
    <name type="scientific">Anaerolinea thermolimosa</name>
    <dbReference type="NCBI Taxonomy" id="229919"/>
    <lineage>
        <taxon>Bacteria</taxon>
        <taxon>Bacillati</taxon>
        <taxon>Chloroflexota</taxon>
        <taxon>Anaerolineae</taxon>
        <taxon>Anaerolineales</taxon>
        <taxon>Anaerolineaceae</taxon>
        <taxon>Anaerolinea</taxon>
    </lineage>
</organism>
<evidence type="ECO:0000256" key="3">
    <source>
        <dbReference type="ARBA" id="ARBA00022692"/>
    </source>
</evidence>
<keyword evidence="4 7" id="KW-1133">Transmembrane helix</keyword>
<sequence>MSETIQGLEVSLLGILITFTALGVFVLIMIGLQKLFPERENGEVEVSSREAPNEPEKAEMAAQEEESEVAAAIAVALLSFQSQRQGGLGEALNEGKGSWWSLHNQAARHNRLQSR</sequence>
<dbReference type="EMBL" id="DPBP01000021">
    <property type="protein sequence ID" value="HCE17176.1"/>
    <property type="molecule type" value="Genomic_DNA"/>
</dbReference>
<dbReference type="GO" id="GO:0036376">
    <property type="term" value="P:sodium ion export across plasma membrane"/>
    <property type="evidence" value="ECO:0007669"/>
    <property type="project" value="InterPro"/>
</dbReference>
<evidence type="ECO:0000256" key="4">
    <source>
        <dbReference type="ARBA" id="ARBA00022989"/>
    </source>
</evidence>
<evidence type="ECO:0000256" key="1">
    <source>
        <dbReference type="ARBA" id="ARBA00004236"/>
    </source>
</evidence>
<feature type="compositionally biased region" description="Basic and acidic residues" evidence="6">
    <location>
        <begin position="40"/>
        <end position="59"/>
    </location>
</feature>
<comment type="subcellular location">
    <subcellularLocation>
        <location evidence="1">Cell membrane</location>
    </subcellularLocation>
</comment>
<evidence type="ECO:0000256" key="7">
    <source>
        <dbReference type="SAM" id="Phobius"/>
    </source>
</evidence>
<keyword evidence="2" id="KW-1003">Cell membrane</keyword>
<dbReference type="Pfam" id="PF04277">
    <property type="entry name" value="OAD_gamma"/>
    <property type="match status" value="1"/>
</dbReference>
<dbReference type="Proteomes" id="UP000264141">
    <property type="component" value="Unassembled WGS sequence"/>
</dbReference>
<accession>A0A3D1JHS9</accession>
<evidence type="ECO:0000256" key="2">
    <source>
        <dbReference type="ARBA" id="ARBA00022475"/>
    </source>
</evidence>
<feature type="region of interest" description="Disordered" evidence="6">
    <location>
        <begin position="40"/>
        <end position="64"/>
    </location>
</feature>
<name>A0A3D1JHS9_9CHLR</name>
<dbReference type="GO" id="GO:0015081">
    <property type="term" value="F:sodium ion transmembrane transporter activity"/>
    <property type="evidence" value="ECO:0007669"/>
    <property type="project" value="InterPro"/>
</dbReference>
<protein>
    <submittedName>
        <fullName evidence="8">Uncharacterized protein</fullName>
    </submittedName>
</protein>
<dbReference type="STRING" id="229919.GCA_001050195_00477"/>
<keyword evidence="5 7" id="KW-0472">Membrane</keyword>
<proteinExistence type="predicted"/>
<dbReference type="NCBIfam" id="TIGR01195">
    <property type="entry name" value="oadG_fam"/>
    <property type="match status" value="1"/>
</dbReference>
<dbReference type="AlphaFoldDB" id="A0A3D1JHS9"/>
<comment type="caution">
    <text evidence="8">The sequence shown here is derived from an EMBL/GenBank/DDBJ whole genome shotgun (WGS) entry which is preliminary data.</text>
</comment>
<dbReference type="InterPro" id="IPR005899">
    <property type="entry name" value="Na_pump_deCOase"/>
</dbReference>
<gene>
    <name evidence="8" type="ORF">DEQ80_04890</name>
</gene>
<evidence type="ECO:0000313" key="9">
    <source>
        <dbReference type="Proteomes" id="UP000264141"/>
    </source>
</evidence>